<dbReference type="EMBL" id="KN728174">
    <property type="protein sequence ID" value="KIH64246.1"/>
    <property type="molecule type" value="Genomic_DNA"/>
</dbReference>
<keyword evidence="5" id="KW-0206">Cytoskeleton</keyword>
<dbReference type="Gene3D" id="2.30.30.40">
    <property type="entry name" value="SH3 Domains"/>
    <property type="match status" value="1"/>
</dbReference>
<gene>
    <name evidence="8" type="ORF">ANCDUO_05448</name>
</gene>
<dbReference type="GO" id="GO:0030425">
    <property type="term" value="C:dendrite"/>
    <property type="evidence" value="ECO:0007669"/>
    <property type="project" value="TreeGrafter"/>
</dbReference>
<evidence type="ECO:0000256" key="6">
    <source>
        <dbReference type="PROSITE-ProRule" id="PRU00192"/>
    </source>
</evidence>
<evidence type="ECO:0000256" key="3">
    <source>
        <dbReference type="ARBA" id="ARBA00022490"/>
    </source>
</evidence>
<evidence type="ECO:0000259" key="7">
    <source>
        <dbReference type="PROSITE" id="PS50002"/>
    </source>
</evidence>
<keyword evidence="4" id="KW-0009">Actin-binding</keyword>
<dbReference type="GO" id="GO:0030027">
    <property type="term" value="C:lamellipodium"/>
    <property type="evidence" value="ECO:0007669"/>
    <property type="project" value="TreeGrafter"/>
</dbReference>
<keyword evidence="9" id="KW-1185">Reference proteome</keyword>
<dbReference type="GO" id="GO:0030864">
    <property type="term" value="C:cortical actin cytoskeleton"/>
    <property type="evidence" value="ECO:0007669"/>
    <property type="project" value="TreeGrafter"/>
</dbReference>
<keyword evidence="2 6" id="KW-0728">SH3 domain</keyword>
<dbReference type="Proteomes" id="UP000054047">
    <property type="component" value="Unassembled WGS sequence"/>
</dbReference>
<dbReference type="PANTHER" id="PTHR10829:SF25">
    <property type="entry name" value="DREBRIN-LIKE PROTEIN"/>
    <property type="match status" value="1"/>
</dbReference>
<dbReference type="PROSITE" id="PS50002">
    <property type="entry name" value="SH3"/>
    <property type="match status" value="1"/>
</dbReference>
<dbReference type="GO" id="GO:0005884">
    <property type="term" value="C:actin filament"/>
    <property type="evidence" value="ECO:0007669"/>
    <property type="project" value="TreeGrafter"/>
</dbReference>
<evidence type="ECO:0000256" key="5">
    <source>
        <dbReference type="ARBA" id="ARBA00023212"/>
    </source>
</evidence>
<dbReference type="GO" id="GO:0051015">
    <property type="term" value="F:actin filament binding"/>
    <property type="evidence" value="ECO:0007669"/>
    <property type="project" value="TreeGrafter"/>
</dbReference>
<dbReference type="SUPFAM" id="SSF50044">
    <property type="entry name" value="SH3-domain"/>
    <property type="match status" value="1"/>
</dbReference>
<evidence type="ECO:0000256" key="1">
    <source>
        <dbReference type="ARBA" id="ARBA00004245"/>
    </source>
</evidence>
<reference evidence="8 9" key="1">
    <citation type="submission" date="2013-12" db="EMBL/GenBank/DDBJ databases">
        <title>Draft genome of the parsitic nematode Ancylostoma duodenale.</title>
        <authorList>
            <person name="Mitreva M."/>
        </authorList>
    </citation>
    <scope>NUCLEOTIDE SEQUENCE [LARGE SCALE GENOMIC DNA]</scope>
    <source>
        <strain evidence="8 9">Zhejiang</strain>
    </source>
</reference>
<dbReference type="SMART" id="SM00326">
    <property type="entry name" value="SH3"/>
    <property type="match status" value="1"/>
</dbReference>
<evidence type="ECO:0000256" key="4">
    <source>
        <dbReference type="ARBA" id="ARBA00023203"/>
    </source>
</evidence>
<dbReference type="FunFam" id="2.30.30.40:FF:000046">
    <property type="entry name" value="Drebrin-like protein isoform B"/>
    <property type="match status" value="1"/>
</dbReference>
<proteinExistence type="predicted"/>
<dbReference type="OrthoDB" id="5971719at2759"/>
<keyword evidence="3" id="KW-0963">Cytoplasm</keyword>
<dbReference type="InterPro" id="IPR001452">
    <property type="entry name" value="SH3_domain"/>
</dbReference>
<protein>
    <submittedName>
        <fullName evidence="8">SH3 domain protein</fullName>
    </submittedName>
</protein>
<dbReference type="AlphaFoldDB" id="A0A0C2H4A7"/>
<dbReference type="GO" id="GO:0014069">
    <property type="term" value="C:postsynaptic density"/>
    <property type="evidence" value="ECO:0007669"/>
    <property type="project" value="TreeGrafter"/>
</dbReference>
<organism evidence="8 9">
    <name type="scientific">Ancylostoma duodenale</name>
    <dbReference type="NCBI Taxonomy" id="51022"/>
    <lineage>
        <taxon>Eukaryota</taxon>
        <taxon>Metazoa</taxon>
        <taxon>Ecdysozoa</taxon>
        <taxon>Nematoda</taxon>
        <taxon>Chromadorea</taxon>
        <taxon>Rhabditida</taxon>
        <taxon>Rhabditina</taxon>
        <taxon>Rhabditomorpha</taxon>
        <taxon>Strongyloidea</taxon>
        <taxon>Ancylostomatidae</taxon>
        <taxon>Ancylostomatinae</taxon>
        <taxon>Ancylostoma</taxon>
    </lineage>
</organism>
<name>A0A0C2H4A7_9BILA</name>
<dbReference type="GO" id="GO:0048812">
    <property type="term" value="P:neuron projection morphogenesis"/>
    <property type="evidence" value="ECO:0007669"/>
    <property type="project" value="TreeGrafter"/>
</dbReference>
<accession>A0A0C2H4A7</accession>
<dbReference type="GO" id="GO:0098974">
    <property type="term" value="P:postsynaptic actin cytoskeleton organization"/>
    <property type="evidence" value="ECO:0007669"/>
    <property type="project" value="TreeGrafter"/>
</dbReference>
<dbReference type="InterPro" id="IPR036028">
    <property type="entry name" value="SH3-like_dom_sf"/>
</dbReference>
<evidence type="ECO:0000313" key="8">
    <source>
        <dbReference type="EMBL" id="KIH64246.1"/>
    </source>
</evidence>
<dbReference type="PRINTS" id="PR00452">
    <property type="entry name" value="SH3DOMAIN"/>
</dbReference>
<evidence type="ECO:0000313" key="9">
    <source>
        <dbReference type="Proteomes" id="UP000054047"/>
    </source>
</evidence>
<dbReference type="InterPro" id="IPR035717">
    <property type="entry name" value="Drebrin-like_SH3"/>
</dbReference>
<dbReference type="GO" id="GO:0045211">
    <property type="term" value="C:postsynaptic membrane"/>
    <property type="evidence" value="ECO:0007669"/>
    <property type="project" value="TreeGrafter"/>
</dbReference>
<dbReference type="GO" id="GO:0030427">
    <property type="term" value="C:site of polarized growth"/>
    <property type="evidence" value="ECO:0007669"/>
    <property type="project" value="TreeGrafter"/>
</dbReference>
<comment type="subcellular location">
    <subcellularLocation>
        <location evidence="1">Cytoplasm</location>
        <location evidence="1">Cytoskeleton</location>
    </subcellularLocation>
</comment>
<dbReference type="CDD" id="cd11960">
    <property type="entry name" value="SH3_Abp1_eu"/>
    <property type="match status" value="1"/>
</dbReference>
<dbReference type="GO" id="GO:0045773">
    <property type="term" value="P:positive regulation of axon extension"/>
    <property type="evidence" value="ECO:0007669"/>
    <property type="project" value="TreeGrafter"/>
</dbReference>
<sequence>MPQYEEPPCDVSEGLRAIALWDYQAADSTEISFDPDDYITEIDQVDPGWWRGRGPKGDVGLFPANYVRLL</sequence>
<evidence type="ECO:0000256" key="2">
    <source>
        <dbReference type="ARBA" id="ARBA00022443"/>
    </source>
</evidence>
<dbReference type="PANTHER" id="PTHR10829">
    <property type="entry name" value="CORTACTIN AND DREBRIN"/>
    <property type="match status" value="1"/>
</dbReference>
<dbReference type="Pfam" id="PF14604">
    <property type="entry name" value="SH3_9"/>
    <property type="match status" value="1"/>
</dbReference>
<feature type="domain" description="SH3" evidence="7">
    <location>
        <begin position="12"/>
        <end position="70"/>
    </location>
</feature>
<dbReference type="GO" id="GO:0030833">
    <property type="term" value="P:regulation of actin filament polymerization"/>
    <property type="evidence" value="ECO:0007669"/>
    <property type="project" value="TreeGrafter"/>
</dbReference>